<feature type="transmembrane region" description="Helical" evidence="7">
    <location>
        <begin position="263"/>
        <end position="283"/>
    </location>
</feature>
<name>A0A4Y7TKS4_COPMI</name>
<evidence type="ECO:0000256" key="4">
    <source>
        <dbReference type="ARBA" id="ARBA00022989"/>
    </source>
</evidence>
<evidence type="ECO:0000256" key="2">
    <source>
        <dbReference type="ARBA" id="ARBA00022448"/>
    </source>
</evidence>
<feature type="transmembrane region" description="Helical" evidence="7">
    <location>
        <begin position="518"/>
        <end position="540"/>
    </location>
</feature>
<evidence type="ECO:0000313" key="10">
    <source>
        <dbReference type="Proteomes" id="UP000298030"/>
    </source>
</evidence>
<gene>
    <name evidence="9" type="ORF">FA13DRAFT_1729621</name>
</gene>
<dbReference type="FunFam" id="1.20.1250.20:FF:000018">
    <property type="entry name" value="MFS transporter permease"/>
    <property type="match status" value="1"/>
</dbReference>
<feature type="transmembrane region" description="Helical" evidence="7">
    <location>
        <begin position="428"/>
        <end position="448"/>
    </location>
</feature>
<keyword evidence="4 7" id="KW-1133">Transmembrane helix</keyword>
<accession>A0A4Y7TKS4</accession>
<feature type="transmembrane region" description="Helical" evidence="7">
    <location>
        <begin position="361"/>
        <end position="384"/>
    </location>
</feature>
<feature type="transmembrane region" description="Helical" evidence="7">
    <location>
        <begin position="232"/>
        <end position="251"/>
    </location>
</feature>
<reference evidence="9 10" key="1">
    <citation type="journal article" date="2019" name="Nat. Ecol. Evol.">
        <title>Megaphylogeny resolves global patterns of mushroom evolution.</title>
        <authorList>
            <person name="Varga T."/>
            <person name="Krizsan K."/>
            <person name="Foldi C."/>
            <person name="Dima B."/>
            <person name="Sanchez-Garcia M."/>
            <person name="Sanchez-Ramirez S."/>
            <person name="Szollosi G.J."/>
            <person name="Szarkandi J.G."/>
            <person name="Papp V."/>
            <person name="Albert L."/>
            <person name="Andreopoulos W."/>
            <person name="Angelini C."/>
            <person name="Antonin V."/>
            <person name="Barry K.W."/>
            <person name="Bougher N.L."/>
            <person name="Buchanan P."/>
            <person name="Buyck B."/>
            <person name="Bense V."/>
            <person name="Catcheside P."/>
            <person name="Chovatia M."/>
            <person name="Cooper J."/>
            <person name="Damon W."/>
            <person name="Desjardin D."/>
            <person name="Finy P."/>
            <person name="Geml J."/>
            <person name="Haridas S."/>
            <person name="Hughes K."/>
            <person name="Justo A."/>
            <person name="Karasinski D."/>
            <person name="Kautmanova I."/>
            <person name="Kiss B."/>
            <person name="Kocsube S."/>
            <person name="Kotiranta H."/>
            <person name="LaButti K.M."/>
            <person name="Lechner B.E."/>
            <person name="Liimatainen K."/>
            <person name="Lipzen A."/>
            <person name="Lukacs Z."/>
            <person name="Mihaltcheva S."/>
            <person name="Morgado L.N."/>
            <person name="Niskanen T."/>
            <person name="Noordeloos M.E."/>
            <person name="Ohm R.A."/>
            <person name="Ortiz-Santana B."/>
            <person name="Ovrebo C."/>
            <person name="Racz N."/>
            <person name="Riley R."/>
            <person name="Savchenko A."/>
            <person name="Shiryaev A."/>
            <person name="Soop K."/>
            <person name="Spirin V."/>
            <person name="Szebenyi C."/>
            <person name="Tomsovsky M."/>
            <person name="Tulloss R.E."/>
            <person name="Uehling J."/>
            <person name="Grigoriev I.V."/>
            <person name="Vagvolgyi C."/>
            <person name="Papp T."/>
            <person name="Martin F.M."/>
            <person name="Miettinen O."/>
            <person name="Hibbett D.S."/>
            <person name="Nagy L.G."/>
        </authorList>
    </citation>
    <scope>NUCLEOTIDE SEQUENCE [LARGE SCALE GENOMIC DNA]</scope>
    <source>
        <strain evidence="9 10">FP101781</strain>
    </source>
</reference>
<evidence type="ECO:0000259" key="8">
    <source>
        <dbReference type="PROSITE" id="PS50850"/>
    </source>
</evidence>
<dbReference type="InterPro" id="IPR020846">
    <property type="entry name" value="MFS_dom"/>
</dbReference>
<feature type="compositionally biased region" description="Basic and acidic residues" evidence="6">
    <location>
        <begin position="8"/>
        <end position="19"/>
    </location>
</feature>
<dbReference type="PANTHER" id="PTHR43791">
    <property type="entry name" value="PERMEASE-RELATED"/>
    <property type="match status" value="1"/>
</dbReference>
<feature type="transmembrane region" description="Helical" evidence="7">
    <location>
        <begin position="175"/>
        <end position="195"/>
    </location>
</feature>
<feature type="region of interest" description="Disordered" evidence="6">
    <location>
        <begin position="1"/>
        <end position="87"/>
    </location>
</feature>
<proteinExistence type="predicted"/>
<dbReference type="Gene3D" id="1.20.1250.20">
    <property type="entry name" value="MFS general substrate transporter like domains"/>
    <property type="match status" value="2"/>
</dbReference>
<dbReference type="GO" id="GO:0022857">
    <property type="term" value="F:transmembrane transporter activity"/>
    <property type="evidence" value="ECO:0007669"/>
    <property type="project" value="InterPro"/>
</dbReference>
<dbReference type="EMBL" id="QPFP01000010">
    <property type="protein sequence ID" value="TEB34142.1"/>
    <property type="molecule type" value="Genomic_DNA"/>
</dbReference>
<evidence type="ECO:0000256" key="7">
    <source>
        <dbReference type="SAM" id="Phobius"/>
    </source>
</evidence>
<feature type="transmembrane region" description="Helical" evidence="7">
    <location>
        <begin position="454"/>
        <end position="475"/>
    </location>
</feature>
<protein>
    <submittedName>
        <fullName evidence="9">MFS general substrate transporter</fullName>
    </submittedName>
</protein>
<evidence type="ECO:0000313" key="9">
    <source>
        <dbReference type="EMBL" id="TEB34142.1"/>
    </source>
</evidence>
<dbReference type="InterPro" id="IPR011701">
    <property type="entry name" value="MFS"/>
</dbReference>
<dbReference type="PROSITE" id="PS50850">
    <property type="entry name" value="MFS"/>
    <property type="match status" value="1"/>
</dbReference>
<dbReference type="SUPFAM" id="SSF103473">
    <property type="entry name" value="MFS general substrate transporter"/>
    <property type="match status" value="1"/>
</dbReference>
<keyword evidence="5 7" id="KW-0472">Membrane</keyword>
<dbReference type="GO" id="GO:0016020">
    <property type="term" value="C:membrane"/>
    <property type="evidence" value="ECO:0007669"/>
    <property type="project" value="UniProtKB-SubCell"/>
</dbReference>
<dbReference type="STRING" id="71717.A0A4Y7TKS4"/>
<comment type="caution">
    <text evidence="9">The sequence shown here is derived from an EMBL/GenBank/DDBJ whole genome shotgun (WGS) entry which is preliminary data.</text>
</comment>
<evidence type="ECO:0000256" key="6">
    <source>
        <dbReference type="SAM" id="MobiDB-lite"/>
    </source>
</evidence>
<organism evidence="9 10">
    <name type="scientific">Coprinellus micaceus</name>
    <name type="common">Glistening ink-cap mushroom</name>
    <name type="synonym">Coprinus micaceus</name>
    <dbReference type="NCBI Taxonomy" id="71717"/>
    <lineage>
        <taxon>Eukaryota</taxon>
        <taxon>Fungi</taxon>
        <taxon>Dikarya</taxon>
        <taxon>Basidiomycota</taxon>
        <taxon>Agaricomycotina</taxon>
        <taxon>Agaricomycetes</taxon>
        <taxon>Agaricomycetidae</taxon>
        <taxon>Agaricales</taxon>
        <taxon>Agaricineae</taxon>
        <taxon>Psathyrellaceae</taxon>
        <taxon>Coprinellus</taxon>
    </lineage>
</organism>
<evidence type="ECO:0000256" key="5">
    <source>
        <dbReference type="ARBA" id="ARBA00023136"/>
    </source>
</evidence>
<dbReference type="AlphaFoldDB" id="A0A4Y7TKS4"/>
<feature type="transmembrane region" description="Helical" evidence="7">
    <location>
        <begin position="396"/>
        <end position="416"/>
    </location>
</feature>
<evidence type="ECO:0000256" key="1">
    <source>
        <dbReference type="ARBA" id="ARBA00004141"/>
    </source>
</evidence>
<feature type="domain" description="Major facilitator superfamily (MFS) profile" evidence="8">
    <location>
        <begin position="133"/>
        <end position="541"/>
    </location>
</feature>
<evidence type="ECO:0000256" key="3">
    <source>
        <dbReference type="ARBA" id="ARBA00022692"/>
    </source>
</evidence>
<dbReference type="Proteomes" id="UP000298030">
    <property type="component" value="Unassembled WGS sequence"/>
</dbReference>
<comment type="subcellular location">
    <subcellularLocation>
        <location evidence="1">Membrane</location>
        <topology evidence="1">Multi-pass membrane protein</topology>
    </subcellularLocation>
</comment>
<keyword evidence="3 7" id="KW-0812">Transmembrane</keyword>
<dbReference type="InterPro" id="IPR036259">
    <property type="entry name" value="MFS_trans_sf"/>
</dbReference>
<dbReference type="FunFam" id="1.20.1250.20:FF:000013">
    <property type="entry name" value="MFS general substrate transporter"/>
    <property type="match status" value="1"/>
</dbReference>
<keyword evidence="2" id="KW-0813">Transport</keyword>
<feature type="transmembrane region" description="Helical" evidence="7">
    <location>
        <begin position="202"/>
        <end position="226"/>
    </location>
</feature>
<dbReference type="PANTHER" id="PTHR43791:SF36">
    <property type="entry name" value="TRANSPORTER, PUTATIVE (AFU_ORTHOLOGUE AFUA_6G08340)-RELATED"/>
    <property type="match status" value="1"/>
</dbReference>
<dbReference type="OrthoDB" id="2985014at2759"/>
<feature type="transmembrane region" description="Helical" evidence="7">
    <location>
        <begin position="295"/>
        <end position="315"/>
    </location>
</feature>
<dbReference type="Pfam" id="PF07690">
    <property type="entry name" value="MFS_1"/>
    <property type="match status" value="1"/>
</dbReference>
<feature type="compositionally biased region" description="Basic and acidic residues" evidence="6">
    <location>
        <begin position="53"/>
        <end position="63"/>
    </location>
</feature>
<keyword evidence="10" id="KW-1185">Reference proteome</keyword>
<sequence length="576" mass="63334">MNQSNTESFRRLFDGDRNGHTTTNTTHSGFDRNHNLLGSWSLPRPLSTFGAPHGEHNDAHNNQDDTEEEPSEAIPMGRFRRQSGDGPAVEYTPLLDESFRDDELGDAEECQKISPTEAQEAERNLVRKLDWRILPVTCLLYLFAYLDRSNLGNARLQGLPEDVLGGDPTGKKFDWIVSVFYISYIVCQIPAVIASKLFPPRVWMAFAAMGWGISSTLMASAVNFAGLVVCRLAIGVFEAGFGPAIPLYFSLFYTKAEMGLRMAYWFGFAAVAGAFGGLIAFGVQHLDVSVARWKLLFIVEGLPSFLIGIAALWVLPNRPESTSIFNERERKMALERMNRSTRADVGLTVNRGHILLAFMDWRIYVCGVIYFGLNTALASISAFLPTIIATFGHSNAISQLLTVPPYASATVVLILFARTSDIKQSRGVFMAIACVISGVGYLILLLSHNMRSRYFATFCITSGTYTTIGLTIAWFSHNLGSETKKATGIPMFMAIGQCGSILGSHIFPKSEGPNYTKGFAVCCALAFLSATCSGILSISYRVENALKEAKYGKVDPDAPVDTRELADKAPNFRYVP</sequence>